<proteinExistence type="inferred from homology"/>
<evidence type="ECO:0000313" key="12">
    <source>
        <dbReference type="Proteomes" id="UP000187209"/>
    </source>
</evidence>
<dbReference type="InterPro" id="IPR020855">
    <property type="entry name" value="Ureohydrolase_Mn_BS"/>
</dbReference>
<dbReference type="PANTHER" id="PTHR43782:SF3">
    <property type="entry name" value="ARGINASE"/>
    <property type="match status" value="1"/>
</dbReference>
<dbReference type="Pfam" id="PF00491">
    <property type="entry name" value="Arginase"/>
    <property type="match status" value="1"/>
</dbReference>
<evidence type="ECO:0000256" key="10">
    <source>
        <dbReference type="RuleBase" id="RU003684"/>
    </source>
</evidence>
<dbReference type="GO" id="GO:0005634">
    <property type="term" value="C:nucleus"/>
    <property type="evidence" value="ECO:0007669"/>
    <property type="project" value="TreeGrafter"/>
</dbReference>
<evidence type="ECO:0000256" key="4">
    <source>
        <dbReference type="ARBA" id="ARBA00018123"/>
    </source>
</evidence>
<organism evidence="11 12">
    <name type="scientific">Stentor coeruleus</name>
    <dbReference type="NCBI Taxonomy" id="5963"/>
    <lineage>
        <taxon>Eukaryota</taxon>
        <taxon>Sar</taxon>
        <taxon>Alveolata</taxon>
        <taxon>Ciliophora</taxon>
        <taxon>Postciliodesmatophora</taxon>
        <taxon>Heterotrichea</taxon>
        <taxon>Heterotrichida</taxon>
        <taxon>Stentoridae</taxon>
        <taxon>Stentor</taxon>
    </lineage>
</organism>
<comment type="caution">
    <text evidence="11">The sequence shown here is derived from an EMBL/GenBank/DDBJ whole genome shotgun (WGS) entry which is preliminary data.</text>
</comment>
<dbReference type="InterPro" id="IPR023696">
    <property type="entry name" value="Ureohydrolase_dom_sf"/>
</dbReference>
<dbReference type="PANTHER" id="PTHR43782">
    <property type="entry name" value="ARGINASE"/>
    <property type="match status" value="1"/>
</dbReference>
<keyword evidence="12" id="KW-1185">Reference proteome</keyword>
<evidence type="ECO:0000256" key="7">
    <source>
        <dbReference type="ARBA" id="ARBA00022801"/>
    </source>
</evidence>
<evidence type="ECO:0000256" key="3">
    <source>
        <dbReference type="ARBA" id="ARBA00012168"/>
    </source>
</evidence>
<dbReference type="CDD" id="cd09989">
    <property type="entry name" value="Arginase"/>
    <property type="match status" value="1"/>
</dbReference>
<dbReference type="InterPro" id="IPR014033">
    <property type="entry name" value="Arginase"/>
</dbReference>
<name>A0A1R2APX9_9CILI</name>
<dbReference type="Gene3D" id="3.40.800.10">
    <property type="entry name" value="Ureohydrolase domain"/>
    <property type="match status" value="1"/>
</dbReference>
<dbReference type="UniPathway" id="UPA00158">
    <property type="reaction ID" value="UER00270"/>
</dbReference>
<gene>
    <name evidence="11" type="ORF">SteCoe_36511</name>
</gene>
<evidence type="ECO:0000256" key="5">
    <source>
        <dbReference type="ARBA" id="ARBA00022503"/>
    </source>
</evidence>
<dbReference type="PROSITE" id="PS01053">
    <property type="entry name" value="ARGINASE_1"/>
    <property type="match status" value="1"/>
</dbReference>
<dbReference type="Proteomes" id="UP000187209">
    <property type="component" value="Unassembled WGS sequence"/>
</dbReference>
<keyword evidence="7 10" id="KW-0378">Hydrolase</keyword>
<dbReference type="GO" id="GO:0005829">
    <property type="term" value="C:cytosol"/>
    <property type="evidence" value="ECO:0007669"/>
    <property type="project" value="TreeGrafter"/>
</dbReference>
<evidence type="ECO:0000313" key="11">
    <source>
        <dbReference type="EMBL" id="OMJ66588.1"/>
    </source>
</evidence>
<dbReference type="AlphaFoldDB" id="A0A1R2APX9"/>
<comment type="cofactor">
    <cofactor evidence="1">
        <name>Mn(2+)</name>
        <dbReference type="ChEBI" id="CHEBI:29035"/>
    </cofactor>
</comment>
<sequence>MASYLTKNIKILGSAVSIGQPKKGVEHTPAVLKIEKIEKLIDPVKADWVDIVNQPRYTIERLRQSPIRNLVENAKANKRIHDAIINYANPNDFFLNIGGDHSIGSSTVTALNRIHNENLSVIWIDAHGDCNTPLTSPSGNYHGMPLAHALGFFKETKYFDWGQTILPISSVALIGIRDLDIEEKIIMDKEGVLYFTMNQVRNIGMDKVMGEVMHKIDPNGKKMIHVSLDVDGFDPTLFPGTGTAVPGGLNFNDYKIFMKHIRRIGERFVSLDIVEVNLEIERDITLMNVKELLKHTFH</sequence>
<evidence type="ECO:0000256" key="2">
    <source>
        <dbReference type="ARBA" id="ARBA00005098"/>
    </source>
</evidence>
<evidence type="ECO:0000256" key="6">
    <source>
        <dbReference type="ARBA" id="ARBA00022723"/>
    </source>
</evidence>
<dbReference type="GO" id="GO:0004053">
    <property type="term" value="F:arginase activity"/>
    <property type="evidence" value="ECO:0007669"/>
    <property type="project" value="UniProtKB-EC"/>
</dbReference>
<dbReference type="EC" id="3.5.3.1" evidence="3"/>
<dbReference type="SUPFAM" id="SSF52768">
    <property type="entry name" value="Arginase/deacetylase"/>
    <property type="match status" value="1"/>
</dbReference>
<comment type="pathway">
    <text evidence="2">Nitrogen metabolism; urea cycle; L-ornithine and urea from L-arginine: step 1/1.</text>
</comment>
<keyword evidence="8" id="KW-0464">Manganese</keyword>
<comment type="similarity">
    <text evidence="9 10">Belongs to the arginase family.</text>
</comment>
<dbReference type="GO" id="GO:0000050">
    <property type="term" value="P:urea cycle"/>
    <property type="evidence" value="ECO:0007669"/>
    <property type="project" value="UniProtKB-UniPathway"/>
</dbReference>
<accession>A0A1R2APX9</accession>
<evidence type="ECO:0000256" key="1">
    <source>
        <dbReference type="ARBA" id="ARBA00001936"/>
    </source>
</evidence>
<evidence type="ECO:0000256" key="9">
    <source>
        <dbReference type="PROSITE-ProRule" id="PRU00742"/>
    </source>
</evidence>
<dbReference type="InterPro" id="IPR006035">
    <property type="entry name" value="Ureohydrolase"/>
</dbReference>
<dbReference type="EMBL" id="MPUH01001680">
    <property type="protein sequence ID" value="OMJ66588.1"/>
    <property type="molecule type" value="Genomic_DNA"/>
</dbReference>
<evidence type="ECO:0000256" key="8">
    <source>
        <dbReference type="ARBA" id="ARBA00023211"/>
    </source>
</evidence>
<keyword evidence="6" id="KW-0479">Metal-binding</keyword>
<keyword evidence="5" id="KW-0056">Arginine metabolism</keyword>
<dbReference type="GO" id="GO:0030145">
    <property type="term" value="F:manganese ion binding"/>
    <property type="evidence" value="ECO:0007669"/>
    <property type="project" value="TreeGrafter"/>
</dbReference>
<dbReference type="GO" id="GO:0006525">
    <property type="term" value="P:arginine metabolic process"/>
    <property type="evidence" value="ECO:0007669"/>
    <property type="project" value="UniProtKB-KW"/>
</dbReference>
<protein>
    <recommendedName>
        <fullName evidence="4">Arginase</fullName>
        <ecNumber evidence="3">3.5.3.1</ecNumber>
    </recommendedName>
</protein>
<dbReference type="PRINTS" id="PR00116">
    <property type="entry name" value="ARGINASE"/>
</dbReference>
<dbReference type="OrthoDB" id="288726at2759"/>
<reference evidence="11 12" key="1">
    <citation type="submission" date="2016-11" db="EMBL/GenBank/DDBJ databases">
        <title>The macronuclear genome of Stentor coeruleus: a giant cell with tiny introns.</title>
        <authorList>
            <person name="Slabodnick M."/>
            <person name="Ruby J.G."/>
            <person name="Reiff S.B."/>
            <person name="Swart E.C."/>
            <person name="Gosai S."/>
            <person name="Prabakaran S."/>
            <person name="Witkowska E."/>
            <person name="Larue G.E."/>
            <person name="Fisher S."/>
            <person name="Freeman R.M."/>
            <person name="Gunawardena J."/>
            <person name="Chu W."/>
            <person name="Stover N.A."/>
            <person name="Gregory B.D."/>
            <person name="Nowacki M."/>
            <person name="Derisi J."/>
            <person name="Roy S.W."/>
            <person name="Marshall W.F."/>
            <person name="Sood P."/>
        </authorList>
    </citation>
    <scope>NUCLEOTIDE SEQUENCE [LARGE SCALE GENOMIC DNA]</scope>
    <source>
        <strain evidence="11">WM001</strain>
    </source>
</reference>
<dbReference type="PROSITE" id="PS51409">
    <property type="entry name" value="ARGINASE_2"/>
    <property type="match status" value="1"/>
</dbReference>